<reference evidence="2" key="1">
    <citation type="journal article" date="2020" name="Stud. Mycol.">
        <title>101 Dothideomycetes genomes: a test case for predicting lifestyles and emergence of pathogens.</title>
        <authorList>
            <person name="Haridas S."/>
            <person name="Albert R."/>
            <person name="Binder M."/>
            <person name="Bloem J."/>
            <person name="Labutti K."/>
            <person name="Salamov A."/>
            <person name="Andreopoulos B."/>
            <person name="Baker S."/>
            <person name="Barry K."/>
            <person name="Bills G."/>
            <person name="Bluhm B."/>
            <person name="Cannon C."/>
            <person name="Castanera R."/>
            <person name="Culley D."/>
            <person name="Daum C."/>
            <person name="Ezra D."/>
            <person name="Gonzalez J."/>
            <person name="Henrissat B."/>
            <person name="Kuo A."/>
            <person name="Liang C."/>
            <person name="Lipzen A."/>
            <person name="Lutzoni F."/>
            <person name="Magnuson J."/>
            <person name="Mondo S."/>
            <person name="Nolan M."/>
            <person name="Ohm R."/>
            <person name="Pangilinan J."/>
            <person name="Park H.-J."/>
            <person name="Ramirez L."/>
            <person name="Alfaro M."/>
            <person name="Sun H."/>
            <person name="Tritt A."/>
            <person name="Yoshinaga Y."/>
            <person name="Zwiers L.-H."/>
            <person name="Turgeon B."/>
            <person name="Goodwin S."/>
            <person name="Spatafora J."/>
            <person name="Crous P."/>
            <person name="Grigoriev I."/>
        </authorList>
    </citation>
    <scope>NUCLEOTIDE SEQUENCE</scope>
    <source>
        <strain evidence="2">CBS 107.79</strain>
    </source>
</reference>
<gene>
    <name evidence="2" type="ORF">BU23DRAFT_551246</name>
</gene>
<keyword evidence="3" id="KW-1185">Reference proteome</keyword>
<dbReference type="OrthoDB" id="5410741at2759"/>
<accession>A0A6A5VHV3</accession>
<dbReference type="Proteomes" id="UP000800036">
    <property type="component" value="Unassembled WGS sequence"/>
</dbReference>
<proteinExistence type="predicted"/>
<feature type="coiled-coil region" evidence="1">
    <location>
        <begin position="90"/>
        <end position="117"/>
    </location>
</feature>
<name>A0A6A5VHV3_9PLEO</name>
<keyword evidence="1" id="KW-0175">Coiled coil</keyword>
<evidence type="ECO:0000313" key="2">
    <source>
        <dbReference type="EMBL" id="KAF1976794.1"/>
    </source>
</evidence>
<dbReference type="EMBL" id="ML976665">
    <property type="protein sequence ID" value="KAF1976794.1"/>
    <property type="molecule type" value="Genomic_DNA"/>
</dbReference>
<sequence length="204" mass="23111">MPPQRTSGRPNDSRNLTEAQKGAIVALRKLSNTEYAYIAGAMGLSISTPQKVFKKVKKACAEASLNPSLNNLLAIVHATRIGPPRAKPKVAEEEENREETLKRVHKANKRARKLINNKRACVDASYKNPVTPNKFFKYEDFIYKSGKGINRICLGLRYCAPEIEEKDIRFALHSPNLPNLHLIKRYFSRLKGFLEDYEVKSALK</sequence>
<evidence type="ECO:0000313" key="3">
    <source>
        <dbReference type="Proteomes" id="UP000800036"/>
    </source>
</evidence>
<dbReference type="AlphaFoldDB" id="A0A6A5VHV3"/>
<evidence type="ECO:0000256" key="1">
    <source>
        <dbReference type="SAM" id="Coils"/>
    </source>
</evidence>
<organism evidence="2 3">
    <name type="scientific">Bimuria novae-zelandiae CBS 107.79</name>
    <dbReference type="NCBI Taxonomy" id="1447943"/>
    <lineage>
        <taxon>Eukaryota</taxon>
        <taxon>Fungi</taxon>
        <taxon>Dikarya</taxon>
        <taxon>Ascomycota</taxon>
        <taxon>Pezizomycotina</taxon>
        <taxon>Dothideomycetes</taxon>
        <taxon>Pleosporomycetidae</taxon>
        <taxon>Pleosporales</taxon>
        <taxon>Massarineae</taxon>
        <taxon>Didymosphaeriaceae</taxon>
        <taxon>Bimuria</taxon>
    </lineage>
</organism>
<protein>
    <submittedName>
        <fullName evidence="2">Uncharacterized protein</fullName>
    </submittedName>
</protein>